<evidence type="ECO:0000256" key="4">
    <source>
        <dbReference type="ARBA" id="ARBA00023136"/>
    </source>
</evidence>
<dbReference type="GO" id="GO:0032977">
    <property type="term" value="F:membrane insertase activity"/>
    <property type="evidence" value="ECO:0007669"/>
    <property type="project" value="InterPro"/>
</dbReference>
<dbReference type="InterPro" id="IPR001708">
    <property type="entry name" value="YidC/ALB3/OXA1/COX18"/>
</dbReference>
<keyword evidence="8" id="KW-0732">Signal</keyword>
<evidence type="ECO:0000256" key="8">
    <source>
        <dbReference type="SAM" id="SignalP"/>
    </source>
</evidence>
<dbReference type="InterPro" id="IPR047196">
    <property type="entry name" value="YidC_ALB_C"/>
</dbReference>
<accession>A0A0G4F2R3</accession>
<dbReference type="PANTHER" id="PTHR12428">
    <property type="entry name" value="OXA1"/>
    <property type="match status" value="1"/>
</dbReference>
<feature type="chain" id="PRO_5005188199" description="Membrane insertase YidC/Oxa/ALB C-terminal domain-containing protein" evidence="8">
    <location>
        <begin position="20"/>
        <end position="455"/>
    </location>
</feature>
<evidence type="ECO:0000256" key="6">
    <source>
        <dbReference type="SAM" id="MobiDB-lite"/>
    </source>
</evidence>
<evidence type="ECO:0000259" key="9">
    <source>
        <dbReference type="Pfam" id="PF02096"/>
    </source>
</evidence>
<dbReference type="EMBL" id="CDMZ01000082">
    <property type="protein sequence ID" value="CEM06244.1"/>
    <property type="molecule type" value="Genomic_DNA"/>
</dbReference>
<dbReference type="PhylomeDB" id="A0A0G4F2R3"/>
<dbReference type="AlphaFoldDB" id="A0A0G4F2R3"/>
<sequence>MRSLLSAGVVLGAALSCEALERRTGFVAPGLRLQRSRLETGVSYRSPSSSFPAPDEESSAFYPFPEGEMNEMNRNADGTALAAASAALPFLLFAPSLAQAADSAPSVTQAVTDAGATAAADPSWFDQFIALVQGSIVSVHEALEAQGISDFGWAIIAVTIMIRILVSPIQAYSTYNARKTQALNPMLQEIKKKFGYNPQLQQYVTGLAMQEAKTNPLAGVLPSFAQIPVFIALYRSLSNLSQTSQLDEPFLWIPTLQGPTFGQNNADWLFKWVDGVPKLGWEQTALYLILPALYTGVQFVTQALLTPSKKDDPNAEQNEQIAGALKFLPLLVGWFSLSVSSALVLYWIASNIFVSLVSFGMRSYFDQNPITTDLNLEDILPPSIKRLMPAKDVEHLVEMSWEDHLAEAELHELPDRKPARVLLAELRPESPAVKALRRSPQAETEREPEAVVASQ</sequence>
<dbReference type="Pfam" id="PF02096">
    <property type="entry name" value="60KD_IMP"/>
    <property type="match status" value="1"/>
</dbReference>
<feature type="domain" description="Membrane insertase YidC/Oxa/ALB C-terminal" evidence="9">
    <location>
        <begin position="151"/>
        <end position="356"/>
    </location>
</feature>
<gene>
    <name evidence="10" type="ORF">Cvel_14862</name>
</gene>
<feature type="region of interest" description="Disordered" evidence="6">
    <location>
        <begin position="432"/>
        <end position="455"/>
    </location>
</feature>
<evidence type="ECO:0000256" key="3">
    <source>
        <dbReference type="ARBA" id="ARBA00022989"/>
    </source>
</evidence>
<dbReference type="GO" id="GO:0016020">
    <property type="term" value="C:membrane"/>
    <property type="evidence" value="ECO:0007669"/>
    <property type="project" value="UniProtKB-SubCell"/>
</dbReference>
<reference evidence="10" key="1">
    <citation type="submission" date="2014-11" db="EMBL/GenBank/DDBJ databases">
        <authorList>
            <person name="Otto D Thomas"/>
            <person name="Naeem Raeece"/>
        </authorList>
    </citation>
    <scope>NUCLEOTIDE SEQUENCE</scope>
</reference>
<dbReference type="InterPro" id="IPR028055">
    <property type="entry name" value="YidC/Oxa/ALB_C"/>
</dbReference>
<dbReference type="NCBIfam" id="TIGR03592">
    <property type="entry name" value="yidC_oxa1_cterm"/>
    <property type="match status" value="1"/>
</dbReference>
<organism evidence="10">
    <name type="scientific">Chromera velia CCMP2878</name>
    <dbReference type="NCBI Taxonomy" id="1169474"/>
    <lineage>
        <taxon>Eukaryota</taxon>
        <taxon>Sar</taxon>
        <taxon>Alveolata</taxon>
        <taxon>Colpodellida</taxon>
        <taxon>Chromeraceae</taxon>
        <taxon>Chromera</taxon>
    </lineage>
</organism>
<comment type="subcellular location">
    <subcellularLocation>
        <location evidence="1 5">Membrane</location>
        <topology evidence="1 5">Multi-pass membrane protein</topology>
    </subcellularLocation>
</comment>
<comment type="similarity">
    <text evidence="5">Belongs to the OXA1/ALB3/YidC family.</text>
</comment>
<feature type="transmembrane region" description="Helical" evidence="7">
    <location>
        <begin position="327"/>
        <end position="349"/>
    </location>
</feature>
<evidence type="ECO:0000256" key="2">
    <source>
        <dbReference type="ARBA" id="ARBA00022692"/>
    </source>
</evidence>
<feature type="signal peptide" evidence="8">
    <location>
        <begin position="1"/>
        <end position="19"/>
    </location>
</feature>
<dbReference type="CDD" id="cd20070">
    <property type="entry name" value="5TM_YidC_Alb3"/>
    <property type="match status" value="1"/>
</dbReference>
<evidence type="ECO:0000256" key="1">
    <source>
        <dbReference type="ARBA" id="ARBA00004141"/>
    </source>
</evidence>
<proteinExistence type="inferred from homology"/>
<dbReference type="GO" id="GO:0051205">
    <property type="term" value="P:protein insertion into membrane"/>
    <property type="evidence" value="ECO:0007669"/>
    <property type="project" value="TreeGrafter"/>
</dbReference>
<name>A0A0G4F2R3_9ALVE</name>
<keyword evidence="2 5" id="KW-0812">Transmembrane</keyword>
<dbReference type="PROSITE" id="PS51257">
    <property type="entry name" value="PROKAR_LIPOPROTEIN"/>
    <property type="match status" value="1"/>
</dbReference>
<evidence type="ECO:0000313" key="10">
    <source>
        <dbReference type="EMBL" id="CEM06244.1"/>
    </source>
</evidence>
<protein>
    <recommendedName>
        <fullName evidence="9">Membrane insertase YidC/Oxa/ALB C-terminal domain-containing protein</fullName>
    </recommendedName>
</protein>
<keyword evidence="4 7" id="KW-0472">Membrane</keyword>
<evidence type="ECO:0000256" key="7">
    <source>
        <dbReference type="SAM" id="Phobius"/>
    </source>
</evidence>
<dbReference type="PANTHER" id="PTHR12428:SF14">
    <property type="entry name" value="ALBINO3-LIKE PROTEIN 1, CHLOROPLASTIC"/>
    <property type="match status" value="1"/>
</dbReference>
<keyword evidence="3 7" id="KW-1133">Transmembrane helix</keyword>
<evidence type="ECO:0000256" key="5">
    <source>
        <dbReference type="RuleBase" id="RU003945"/>
    </source>
</evidence>
<dbReference type="VEuPathDB" id="CryptoDB:Cvel_14862"/>